<keyword evidence="8 10" id="KW-0539">Nucleus</keyword>
<dbReference type="EC" id="3.5.1.98" evidence="2 10"/>
<dbReference type="Gene3D" id="3.40.800.20">
    <property type="entry name" value="Histone deacetylase domain"/>
    <property type="match status" value="1"/>
</dbReference>
<dbReference type="PIRSF" id="PIRSF037913">
    <property type="entry name" value="His_deacetylse_1"/>
    <property type="match status" value="1"/>
</dbReference>
<keyword evidence="5 10" id="KW-0156">Chromatin regulator</keyword>
<evidence type="ECO:0000256" key="13">
    <source>
        <dbReference type="PIRSR" id="PIRSR037913-3"/>
    </source>
</evidence>
<evidence type="ECO:0000256" key="5">
    <source>
        <dbReference type="ARBA" id="ARBA00022853"/>
    </source>
</evidence>
<feature type="domain" description="Histone deacetylase" evidence="15">
    <location>
        <begin position="37"/>
        <end position="324"/>
    </location>
</feature>
<comment type="caution">
    <text evidence="16">The sequence shown here is derived from an EMBL/GenBank/DDBJ whole genome shotgun (WGS) entry which is preliminary data.</text>
</comment>
<name>A0A8X7NJ34_CANPA</name>
<dbReference type="FunFam" id="3.40.800.20:FF:000001">
    <property type="entry name" value="Histone deacetylase"/>
    <property type="match status" value="1"/>
</dbReference>
<feature type="binding site" evidence="13">
    <location>
        <position position="273"/>
    </location>
    <ligand>
        <name>a divalent metal cation</name>
        <dbReference type="ChEBI" id="CHEBI:60240"/>
    </ligand>
</feature>
<feature type="region of interest" description="Disordered" evidence="14">
    <location>
        <begin position="383"/>
        <end position="402"/>
    </location>
</feature>
<dbReference type="AlphaFoldDB" id="A0A8X7NJ34"/>
<dbReference type="Proteomes" id="UP000590412">
    <property type="component" value="Unassembled WGS sequence"/>
</dbReference>
<evidence type="ECO:0000256" key="9">
    <source>
        <dbReference type="ARBA" id="ARBA00061569"/>
    </source>
</evidence>
<keyword evidence="4 10" id="KW-0378">Hydrolase</keyword>
<dbReference type="InterPro" id="IPR003084">
    <property type="entry name" value="HDAC_I/II"/>
</dbReference>
<evidence type="ECO:0000256" key="11">
    <source>
        <dbReference type="PIRSR" id="PIRSR037913-1"/>
    </source>
</evidence>
<dbReference type="InterPro" id="IPR000286">
    <property type="entry name" value="HDACs"/>
</dbReference>
<feature type="binding site" evidence="12">
    <location>
        <position position="108"/>
    </location>
    <ligand>
        <name>substrate</name>
    </ligand>
</feature>
<dbReference type="GO" id="GO:0031507">
    <property type="term" value="P:heterochromatin formation"/>
    <property type="evidence" value="ECO:0007669"/>
    <property type="project" value="TreeGrafter"/>
</dbReference>
<feature type="active site" description="Proton acceptor" evidence="11">
    <location>
        <position position="150"/>
    </location>
</feature>
<evidence type="ECO:0000256" key="14">
    <source>
        <dbReference type="SAM" id="MobiDB-lite"/>
    </source>
</evidence>
<evidence type="ECO:0000256" key="7">
    <source>
        <dbReference type="ARBA" id="ARBA00023163"/>
    </source>
</evidence>
<feature type="region of interest" description="Disordered" evidence="14">
    <location>
        <begin position="411"/>
        <end position="492"/>
    </location>
</feature>
<dbReference type="OrthoDB" id="1918432at2759"/>
<dbReference type="GO" id="GO:0141221">
    <property type="term" value="F:histone deacetylase activity, hydrolytic mechanism"/>
    <property type="evidence" value="ECO:0007669"/>
    <property type="project" value="UniProtKB-EC"/>
</dbReference>
<organism evidence="16 17">
    <name type="scientific">Candida parapsilosis</name>
    <name type="common">Yeast</name>
    <dbReference type="NCBI Taxonomy" id="5480"/>
    <lineage>
        <taxon>Eukaryota</taxon>
        <taxon>Fungi</taxon>
        <taxon>Dikarya</taxon>
        <taxon>Ascomycota</taxon>
        <taxon>Saccharomycotina</taxon>
        <taxon>Pichiomycetes</taxon>
        <taxon>Debaryomycetaceae</taxon>
        <taxon>Candida/Lodderomyces clade</taxon>
        <taxon>Candida</taxon>
    </lineage>
</organism>
<keyword evidence="6 10" id="KW-0805">Transcription regulation</keyword>
<comment type="catalytic activity">
    <reaction evidence="10">
        <text>N(6)-acetyl-L-lysyl-[histone] + H2O = L-lysyl-[histone] + acetate</text>
        <dbReference type="Rhea" id="RHEA:58196"/>
        <dbReference type="Rhea" id="RHEA-COMP:9845"/>
        <dbReference type="Rhea" id="RHEA-COMP:11338"/>
        <dbReference type="ChEBI" id="CHEBI:15377"/>
        <dbReference type="ChEBI" id="CHEBI:29969"/>
        <dbReference type="ChEBI" id="CHEBI:30089"/>
        <dbReference type="ChEBI" id="CHEBI:61930"/>
        <dbReference type="EC" id="3.5.1.98"/>
    </reaction>
</comment>
<feature type="binding site" evidence="12">
    <location>
        <position position="312"/>
    </location>
    <ligand>
        <name>substrate</name>
    </ligand>
</feature>
<dbReference type="InterPro" id="IPR037138">
    <property type="entry name" value="His_deacetylse_dom_sf"/>
</dbReference>
<dbReference type="GO" id="GO:0046872">
    <property type="term" value="F:metal ion binding"/>
    <property type="evidence" value="ECO:0007669"/>
    <property type="project" value="UniProtKB-KW"/>
</dbReference>
<reference evidence="16" key="1">
    <citation type="submission" date="2020-03" db="EMBL/GenBank/DDBJ databases">
        <title>FDA dAtabase for Regulatory Grade micrObial Sequences (FDA-ARGOS): Supporting development and validation of Infectious Disease Dx tests.</title>
        <authorList>
            <person name="Campos J."/>
            <person name="Goldberg B."/>
            <person name="Tallon L."/>
            <person name="Sadzewicz L."/>
            <person name="Vavikolanu K."/>
            <person name="Mehta A."/>
            <person name="Aluvathingal J."/>
            <person name="Nadendla S."/>
            <person name="Nandy P."/>
            <person name="Geyer C."/>
            <person name="Yan Y."/>
            <person name="Sichtig H."/>
        </authorList>
    </citation>
    <scope>NUCLEOTIDE SEQUENCE [LARGE SCALE GENOMIC DNA]</scope>
    <source>
        <strain evidence="16">FDAARGOS_652</strain>
    </source>
</reference>
<keyword evidence="3" id="KW-0678">Repressor</keyword>
<feature type="compositionally biased region" description="Basic and acidic residues" evidence="14">
    <location>
        <begin position="439"/>
        <end position="449"/>
    </location>
</feature>
<dbReference type="GO" id="GO:0070210">
    <property type="term" value="C:Rpd3L-Expanded complex"/>
    <property type="evidence" value="ECO:0007669"/>
    <property type="project" value="TreeGrafter"/>
</dbReference>
<evidence type="ECO:0000313" key="16">
    <source>
        <dbReference type="EMBL" id="KAF6052276.1"/>
    </source>
</evidence>
<evidence type="ECO:0000256" key="6">
    <source>
        <dbReference type="ARBA" id="ARBA00023015"/>
    </source>
</evidence>
<evidence type="ECO:0000259" key="15">
    <source>
        <dbReference type="Pfam" id="PF00850"/>
    </source>
</evidence>
<evidence type="ECO:0000256" key="3">
    <source>
        <dbReference type="ARBA" id="ARBA00022491"/>
    </source>
</evidence>
<keyword evidence="7 10" id="KW-0804">Transcription</keyword>
<comment type="similarity">
    <text evidence="9 10">Belongs to the histone deacetylase family. HD Type 1 subfamily.</text>
</comment>
<evidence type="ECO:0000313" key="17">
    <source>
        <dbReference type="Proteomes" id="UP000590412"/>
    </source>
</evidence>
<feature type="binding site" evidence="12">
    <location>
        <position position="158"/>
    </location>
    <ligand>
        <name>substrate</name>
    </ligand>
</feature>
<sequence length="516" mass="58116">MYTQLPFDELKVDPNQKKRIAYFYDADIGNYAYGAGHPMKPHRIRMAHSLIMNYGLYKKMEIYRAKPATKQEMCQFHTDEYIDFISRVSPDNLDMFNKESVKFNVGDDCPVFDGLFEYCGISGGGSMEGAARLNRGKCDIAINYAGGLHHAKKSEASGFCYLNDIVLGIIELLRYHPRVLYIDIDVHHGDGVEEAFYTTDRVMTCSFHKYGEFFPGTGELRDIGVGKGKYHSVNVPLRDGIDDATYKSIFEPVISKIVEWYQPSAIVLQCGGDSLSGDRLGCFNLSMEGHANCINFVKSLNIPLMVLGGGGYTMRNVARTWAYESGLLNNVKLPAELPYNEYYEYYAPNYTLEVRPSNMYNQNSPEFLDKIMTSIFTNLENTKHAPSVQMNNVPNDPEDLGDVEEDNAEAIDTKGGSEMSRDTQIQPDNEFYEEDDKDAGEKNIEENGKSEGGNNGETTVAVDEDVKMDEDDKDDTQNNTIEDDKTKDETVDVSMLTEEELKEIEAMNEAALKQVE</sequence>
<evidence type="ECO:0000256" key="2">
    <source>
        <dbReference type="ARBA" id="ARBA00012111"/>
    </source>
</evidence>
<proteinExistence type="inferred from homology"/>
<evidence type="ECO:0000256" key="12">
    <source>
        <dbReference type="PIRSR" id="PIRSR037913-2"/>
    </source>
</evidence>
<dbReference type="InterPro" id="IPR023801">
    <property type="entry name" value="His_deacetylse_dom"/>
</dbReference>
<dbReference type="PANTHER" id="PTHR10625">
    <property type="entry name" value="HISTONE DEACETYLASE HDAC1-RELATED"/>
    <property type="match status" value="1"/>
</dbReference>
<dbReference type="EMBL" id="JABWAB010000004">
    <property type="protein sequence ID" value="KAF6052276.1"/>
    <property type="molecule type" value="Genomic_DNA"/>
</dbReference>
<evidence type="ECO:0000256" key="10">
    <source>
        <dbReference type="PIRNR" id="PIRNR037913"/>
    </source>
</evidence>
<evidence type="ECO:0000256" key="8">
    <source>
        <dbReference type="ARBA" id="ARBA00023242"/>
    </source>
</evidence>
<dbReference type="GO" id="GO:0032221">
    <property type="term" value="C:Rpd3S complex"/>
    <property type="evidence" value="ECO:0007669"/>
    <property type="project" value="UniProtKB-ARBA"/>
</dbReference>
<dbReference type="PRINTS" id="PR01270">
    <property type="entry name" value="HDASUPER"/>
</dbReference>
<feature type="compositionally biased region" description="Acidic residues" evidence="14">
    <location>
        <begin position="462"/>
        <end position="474"/>
    </location>
</feature>
<feature type="binding site" evidence="13">
    <location>
        <position position="187"/>
    </location>
    <ligand>
        <name>a divalent metal cation</name>
        <dbReference type="ChEBI" id="CHEBI:60240"/>
    </ligand>
</feature>
<dbReference type="GO" id="GO:0033698">
    <property type="term" value="C:Rpd3L complex"/>
    <property type="evidence" value="ECO:0007669"/>
    <property type="project" value="UniProtKB-ARBA"/>
</dbReference>
<keyword evidence="13" id="KW-0479">Metal-binding</keyword>
<accession>A0A8X7NJ34</accession>
<protein>
    <recommendedName>
        <fullName evidence="2 10">Histone deacetylase</fullName>
        <ecNumber evidence="2 10">3.5.1.98</ecNumber>
    </recommendedName>
</protein>
<dbReference type="Pfam" id="PF00850">
    <property type="entry name" value="Hist_deacetyl"/>
    <property type="match status" value="1"/>
</dbReference>
<evidence type="ECO:0000256" key="1">
    <source>
        <dbReference type="ARBA" id="ARBA00004123"/>
    </source>
</evidence>
<dbReference type="PRINTS" id="PR01271">
    <property type="entry name" value="HISDACETLASE"/>
</dbReference>
<gene>
    <name evidence="16" type="primary">RPD3</name>
    <name evidence="16" type="ORF">FOB60_002532</name>
</gene>
<dbReference type="InterPro" id="IPR023696">
    <property type="entry name" value="Ureohydrolase_dom_sf"/>
</dbReference>
<comment type="subcellular location">
    <subcellularLocation>
        <location evidence="1 10">Nucleus</location>
    </subcellularLocation>
</comment>
<dbReference type="SUPFAM" id="SSF52768">
    <property type="entry name" value="Arginase/deacetylase"/>
    <property type="match status" value="1"/>
</dbReference>
<evidence type="ECO:0000256" key="4">
    <source>
        <dbReference type="ARBA" id="ARBA00022801"/>
    </source>
</evidence>
<dbReference type="PANTHER" id="PTHR10625:SF10">
    <property type="entry name" value="HISTONE DEACETYLASE HDAC1"/>
    <property type="match status" value="1"/>
</dbReference>
<feature type="binding site" evidence="13">
    <location>
        <position position="185"/>
    </location>
    <ligand>
        <name>a divalent metal cation</name>
        <dbReference type="ChEBI" id="CHEBI:60240"/>
    </ligand>
</feature>